<proteinExistence type="predicted"/>
<dbReference type="HOGENOM" id="CLU_027451_1_1_1"/>
<evidence type="ECO:0000313" key="5">
    <source>
        <dbReference type="EMBL" id="KIW07547.1"/>
    </source>
</evidence>
<dbReference type="STRING" id="253628.A0A0D1Z3M9"/>
<evidence type="ECO:0000256" key="3">
    <source>
        <dbReference type="SAM" id="MobiDB-lite"/>
    </source>
</evidence>
<feature type="compositionally biased region" description="Basic and acidic residues" evidence="3">
    <location>
        <begin position="347"/>
        <end position="358"/>
    </location>
</feature>
<feature type="compositionally biased region" description="Polar residues" evidence="3">
    <location>
        <begin position="414"/>
        <end position="423"/>
    </location>
</feature>
<dbReference type="PROSITE" id="PS50102">
    <property type="entry name" value="RRM"/>
    <property type="match status" value="2"/>
</dbReference>
<dbReference type="GO" id="GO:0003723">
    <property type="term" value="F:RNA binding"/>
    <property type="evidence" value="ECO:0007669"/>
    <property type="project" value="UniProtKB-UniRule"/>
</dbReference>
<feature type="compositionally biased region" description="Basic residues" evidence="3">
    <location>
        <begin position="11"/>
        <end position="21"/>
    </location>
</feature>
<dbReference type="InterPro" id="IPR012677">
    <property type="entry name" value="Nucleotide-bd_a/b_plait_sf"/>
</dbReference>
<gene>
    <name evidence="5" type="ORF">PV09_01506</name>
</gene>
<dbReference type="VEuPathDB" id="FungiDB:PV09_01506"/>
<dbReference type="GO" id="GO:0005730">
    <property type="term" value="C:nucleolus"/>
    <property type="evidence" value="ECO:0007669"/>
    <property type="project" value="TreeGrafter"/>
</dbReference>
<reference evidence="5 6" key="1">
    <citation type="submission" date="2015-01" db="EMBL/GenBank/DDBJ databases">
        <title>The Genome Sequence of Ochroconis gallopava CBS43764.</title>
        <authorList>
            <consortium name="The Broad Institute Genomics Platform"/>
            <person name="Cuomo C."/>
            <person name="de Hoog S."/>
            <person name="Gorbushina A."/>
            <person name="Stielow B."/>
            <person name="Teixiera M."/>
            <person name="Abouelleil A."/>
            <person name="Chapman S.B."/>
            <person name="Priest M."/>
            <person name="Young S.K."/>
            <person name="Wortman J."/>
            <person name="Nusbaum C."/>
            <person name="Birren B."/>
        </authorList>
    </citation>
    <scope>NUCLEOTIDE SEQUENCE [LARGE SCALE GENOMIC DNA]</scope>
    <source>
        <strain evidence="5 6">CBS 43764</strain>
    </source>
</reference>
<dbReference type="Pfam" id="PF00076">
    <property type="entry name" value="RRM_1"/>
    <property type="match status" value="1"/>
</dbReference>
<dbReference type="Gene3D" id="3.30.70.330">
    <property type="match status" value="2"/>
</dbReference>
<accession>A0A0D1Z3M9</accession>
<dbReference type="FunCoup" id="A0A0D1Z3M9">
    <property type="interactions" value="845"/>
</dbReference>
<feature type="domain" description="RRM" evidence="4">
    <location>
        <begin position="271"/>
        <end position="384"/>
    </location>
</feature>
<feature type="compositionally biased region" description="Basic and acidic residues" evidence="3">
    <location>
        <begin position="424"/>
        <end position="442"/>
    </location>
</feature>
<evidence type="ECO:0000256" key="1">
    <source>
        <dbReference type="ARBA" id="ARBA00022884"/>
    </source>
</evidence>
<evidence type="ECO:0000256" key="2">
    <source>
        <dbReference type="PROSITE-ProRule" id="PRU00176"/>
    </source>
</evidence>
<dbReference type="InterPro" id="IPR035979">
    <property type="entry name" value="RBD_domain_sf"/>
</dbReference>
<evidence type="ECO:0000313" key="6">
    <source>
        <dbReference type="Proteomes" id="UP000053259"/>
    </source>
</evidence>
<name>A0A0D1Z3M9_9PEZI</name>
<feature type="region of interest" description="Disordered" evidence="3">
    <location>
        <begin position="237"/>
        <end position="270"/>
    </location>
</feature>
<dbReference type="SUPFAM" id="SSF54928">
    <property type="entry name" value="RNA-binding domain, RBD"/>
    <property type="match status" value="2"/>
</dbReference>
<evidence type="ECO:0000259" key="4">
    <source>
        <dbReference type="PROSITE" id="PS50102"/>
    </source>
</evidence>
<protein>
    <recommendedName>
        <fullName evidence="4">RRM domain-containing protein</fullName>
    </recommendedName>
</protein>
<feature type="compositionally biased region" description="Basic residues" evidence="3">
    <location>
        <begin position="54"/>
        <end position="63"/>
    </location>
</feature>
<dbReference type="InterPro" id="IPR000504">
    <property type="entry name" value="RRM_dom"/>
</dbReference>
<keyword evidence="6" id="KW-1185">Reference proteome</keyword>
<dbReference type="OrthoDB" id="1875751at2759"/>
<sequence length="472" mass="51819">MSSEDEAAPKVAKKHKPKKQKSKPEDTVVAAAAAEVEDHVPASVEEAEPDEKQKKKKDKKRKREAIPEELEIDVSLPEPLSKKERRKAKKAKTTEGQGESETSPATNGEASVERRAPSGAKAGGGALKEEHKERRTEHSIWIGNLPWTATRQDLRDFLCDQASIRPSQIVRLHMPAPDKKVALDTRGRPPFANRGFAYVDFDGPEALFAALQLTETPFYRSGRNVLIKDAKSFEGRPEEHTAAAAAAAGSTTAVGSKAKGPAGNPQKPPSKRVFVGNLAFEITKEDLEQHFAQCGPVENVHMATFEDSGKCKGYAWVTFATLEAAEAAVRGWIFKEPEDGDENEVNGDDHADDADVKAKSKKKGRKWFVNRLLGREIKREYAEDASVRYKKRFGGAEKRRQDLTDAPITEVADGSSNAQATLRSSHDRRREQRKAQKPKVDARTVAPGAALARAQRTTGAITEAKGTKITFD</sequence>
<dbReference type="AlphaFoldDB" id="A0A0D1Z3M9"/>
<organism evidence="5 6">
    <name type="scientific">Verruconis gallopava</name>
    <dbReference type="NCBI Taxonomy" id="253628"/>
    <lineage>
        <taxon>Eukaryota</taxon>
        <taxon>Fungi</taxon>
        <taxon>Dikarya</taxon>
        <taxon>Ascomycota</taxon>
        <taxon>Pezizomycotina</taxon>
        <taxon>Dothideomycetes</taxon>
        <taxon>Pleosporomycetidae</taxon>
        <taxon>Venturiales</taxon>
        <taxon>Sympoventuriaceae</taxon>
        <taxon>Verruconis</taxon>
    </lineage>
</organism>
<feature type="region of interest" description="Disordered" evidence="3">
    <location>
        <begin position="1"/>
        <end position="137"/>
    </location>
</feature>
<dbReference type="GeneID" id="27309479"/>
<dbReference type="PANTHER" id="PTHR23236:SF95">
    <property type="entry name" value="NUCLEOLAR PROTEIN 13"/>
    <property type="match status" value="1"/>
</dbReference>
<keyword evidence="1 2" id="KW-0694">RNA-binding</keyword>
<dbReference type="Proteomes" id="UP000053259">
    <property type="component" value="Unassembled WGS sequence"/>
</dbReference>
<dbReference type="RefSeq" id="XP_016217416.1">
    <property type="nucleotide sequence ID" value="XM_016354404.1"/>
</dbReference>
<dbReference type="EMBL" id="KN847532">
    <property type="protein sequence ID" value="KIW07547.1"/>
    <property type="molecule type" value="Genomic_DNA"/>
</dbReference>
<feature type="region of interest" description="Disordered" evidence="3">
    <location>
        <begin position="337"/>
        <end position="360"/>
    </location>
</feature>
<dbReference type="SMART" id="SM00360">
    <property type="entry name" value="RRM"/>
    <property type="match status" value="2"/>
</dbReference>
<feature type="compositionally biased region" description="Basic and acidic residues" evidence="3">
    <location>
        <begin position="127"/>
        <end position="137"/>
    </location>
</feature>
<feature type="compositionally biased region" description="Polar residues" evidence="3">
    <location>
        <begin position="96"/>
        <end position="109"/>
    </location>
</feature>
<dbReference type="PANTHER" id="PTHR23236">
    <property type="entry name" value="EUKARYOTIC TRANSLATION INITIATION FACTOR 4B/4H"/>
    <property type="match status" value="1"/>
</dbReference>
<feature type="region of interest" description="Disordered" evidence="3">
    <location>
        <begin position="410"/>
        <end position="460"/>
    </location>
</feature>
<dbReference type="InParanoid" id="A0A0D1Z3M9"/>
<feature type="domain" description="RRM" evidence="4">
    <location>
        <begin position="138"/>
        <end position="232"/>
    </location>
</feature>